<reference evidence="2" key="1">
    <citation type="submission" date="2014-11" db="EMBL/GenBank/DDBJ databases">
        <authorList>
            <person name="Amaro Gonzalez C."/>
        </authorList>
    </citation>
    <scope>NUCLEOTIDE SEQUENCE</scope>
</reference>
<sequence>METNLSAHARGRTNPIRRKGGRVQVKTTTVWCQLQSPPGRGPSGDCPIGAQHWNCRLVRGKEREGCT</sequence>
<proteinExistence type="predicted"/>
<name>A0A0E9SBT1_ANGAN</name>
<feature type="compositionally biased region" description="Basic residues" evidence="1">
    <location>
        <begin position="9"/>
        <end position="21"/>
    </location>
</feature>
<dbReference type="EMBL" id="GBXM01070422">
    <property type="protein sequence ID" value="JAH38155.1"/>
    <property type="molecule type" value="Transcribed_RNA"/>
</dbReference>
<evidence type="ECO:0000313" key="2">
    <source>
        <dbReference type="EMBL" id="JAH38155.1"/>
    </source>
</evidence>
<reference evidence="2" key="2">
    <citation type="journal article" date="2015" name="Fish Shellfish Immunol.">
        <title>Early steps in the European eel (Anguilla anguilla)-Vibrio vulnificus interaction in the gills: Role of the RtxA13 toxin.</title>
        <authorList>
            <person name="Callol A."/>
            <person name="Pajuelo D."/>
            <person name="Ebbesson L."/>
            <person name="Teles M."/>
            <person name="MacKenzie S."/>
            <person name="Amaro C."/>
        </authorList>
    </citation>
    <scope>NUCLEOTIDE SEQUENCE</scope>
</reference>
<accession>A0A0E9SBT1</accession>
<protein>
    <submittedName>
        <fullName evidence="2">Uncharacterized protein</fullName>
    </submittedName>
</protein>
<organism evidence="2">
    <name type="scientific">Anguilla anguilla</name>
    <name type="common">European freshwater eel</name>
    <name type="synonym">Muraena anguilla</name>
    <dbReference type="NCBI Taxonomy" id="7936"/>
    <lineage>
        <taxon>Eukaryota</taxon>
        <taxon>Metazoa</taxon>
        <taxon>Chordata</taxon>
        <taxon>Craniata</taxon>
        <taxon>Vertebrata</taxon>
        <taxon>Euteleostomi</taxon>
        <taxon>Actinopterygii</taxon>
        <taxon>Neopterygii</taxon>
        <taxon>Teleostei</taxon>
        <taxon>Anguilliformes</taxon>
        <taxon>Anguillidae</taxon>
        <taxon>Anguilla</taxon>
    </lineage>
</organism>
<feature type="region of interest" description="Disordered" evidence="1">
    <location>
        <begin position="1"/>
        <end position="22"/>
    </location>
</feature>
<dbReference type="AlphaFoldDB" id="A0A0E9SBT1"/>
<evidence type="ECO:0000256" key="1">
    <source>
        <dbReference type="SAM" id="MobiDB-lite"/>
    </source>
</evidence>